<dbReference type="GO" id="GO:0008757">
    <property type="term" value="F:S-adenosylmethionine-dependent methyltransferase activity"/>
    <property type="evidence" value="ECO:0007669"/>
    <property type="project" value="UniProtKB-ARBA"/>
</dbReference>
<reference evidence="6" key="1">
    <citation type="journal article" date="2020" name="J. Eukaryot. Microbiol.">
        <title>De novo Sequencing, Assembly and Annotation of the Transcriptome for the Free-Living Testate Amoeba Arcella intermedia.</title>
        <authorList>
            <person name="Ribeiro G.M."/>
            <person name="Porfirio-Sousa A.L."/>
            <person name="Maurer-Alcala X.X."/>
            <person name="Katz L.A."/>
            <person name="Lahr D.J.G."/>
        </authorList>
    </citation>
    <scope>NUCLEOTIDE SEQUENCE</scope>
</reference>
<evidence type="ECO:0000256" key="2">
    <source>
        <dbReference type="ARBA" id="ARBA00022603"/>
    </source>
</evidence>
<organism evidence="6">
    <name type="scientific">Arcella intermedia</name>
    <dbReference type="NCBI Taxonomy" id="1963864"/>
    <lineage>
        <taxon>Eukaryota</taxon>
        <taxon>Amoebozoa</taxon>
        <taxon>Tubulinea</taxon>
        <taxon>Elardia</taxon>
        <taxon>Arcellinida</taxon>
        <taxon>Sphaerothecina</taxon>
        <taxon>Arcellidae</taxon>
        <taxon>Arcella</taxon>
    </lineage>
</organism>
<comment type="similarity">
    <text evidence="1 4">Belongs to the methyltransferase superfamily. METL family.</text>
</comment>
<dbReference type="PIRSF" id="PIRSF037755">
    <property type="entry name" value="Mettl2_prd"/>
    <property type="match status" value="1"/>
</dbReference>
<dbReference type="Gene3D" id="3.40.50.150">
    <property type="entry name" value="Vaccinia Virus protein VP39"/>
    <property type="match status" value="1"/>
</dbReference>
<protein>
    <recommendedName>
        <fullName evidence="4">tRNA N(3)-methylcytidine methyltransferase</fullName>
        <ecNumber evidence="4">2.1.1.-</ecNumber>
    </recommendedName>
</protein>
<dbReference type="CDD" id="cd02440">
    <property type="entry name" value="AdoMet_MTases"/>
    <property type="match status" value="1"/>
</dbReference>
<evidence type="ECO:0000259" key="5">
    <source>
        <dbReference type="Pfam" id="PF08242"/>
    </source>
</evidence>
<dbReference type="GO" id="GO:0008173">
    <property type="term" value="F:RNA methyltransferase activity"/>
    <property type="evidence" value="ECO:0007669"/>
    <property type="project" value="UniProtKB-ARBA"/>
</dbReference>
<dbReference type="EC" id="2.1.1.-" evidence="4"/>
<sequence length="273" mass="31801">MDVTWEIVQWDAVREEISKKMLETETKTIDDQTREKYEKETSEMWDQFYSVNKQKFFKDRSYISKEISELSGVGSIPGTNPVVLEAGCGVGNSLIPLLRINTDKFFYAFDCSETAVKLLKDHEEYDPKRCEAFVLDMSAQDIYPHIPQDKVDLALLIFVLSAVPPTQMKTVLQRIHKVLKPGGMVIIRDYGIYDLTQMRFFAKKTPNKMGDNFYRRGDGTFSYFFEKDKADALFSEAGFSVVESKYDTRVLQNRKRKLKMYRVWFTGKYIKPL</sequence>
<evidence type="ECO:0000256" key="1">
    <source>
        <dbReference type="ARBA" id="ARBA00009725"/>
    </source>
</evidence>
<proteinExistence type="inferred from homology"/>
<comment type="function">
    <text evidence="4">S-adenosyl-L-methionine-dependent methyltransferase.</text>
</comment>
<dbReference type="PANTHER" id="PTHR22809">
    <property type="entry name" value="METHYLTRANSFERASE-RELATED"/>
    <property type="match status" value="1"/>
</dbReference>
<keyword evidence="2 4" id="KW-0489">Methyltransferase</keyword>
<dbReference type="PANTHER" id="PTHR22809:SF11">
    <property type="entry name" value="TRNA N(3)-METHYLCYTIDINE METHYLTRANSFERASE METTL2"/>
    <property type="match status" value="1"/>
</dbReference>
<dbReference type="GO" id="GO:0032259">
    <property type="term" value="P:methylation"/>
    <property type="evidence" value="ECO:0007669"/>
    <property type="project" value="UniProtKB-KW"/>
</dbReference>
<evidence type="ECO:0000313" key="6">
    <source>
        <dbReference type="EMBL" id="NDV34836.1"/>
    </source>
</evidence>
<feature type="domain" description="Methyltransferase type 12" evidence="5">
    <location>
        <begin position="84"/>
        <end position="185"/>
    </location>
</feature>
<keyword evidence="3 4" id="KW-0808">Transferase</keyword>
<dbReference type="InterPro" id="IPR029063">
    <property type="entry name" value="SAM-dependent_MTases_sf"/>
</dbReference>
<dbReference type="AlphaFoldDB" id="A0A6B2LCS6"/>
<name>A0A6B2LCS6_9EUKA</name>
<dbReference type="Pfam" id="PF08242">
    <property type="entry name" value="Methyltransf_12"/>
    <property type="match status" value="1"/>
</dbReference>
<evidence type="ECO:0000256" key="4">
    <source>
        <dbReference type="PIRNR" id="PIRNR037755"/>
    </source>
</evidence>
<accession>A0A6B2LCS6</accession>
<dbReference type="InterPro" id="IPR013217">
    <property type="entry name" value="Methyltransf_12"/>
</dbReference>
<dbReference type="EMBL" id="GIBP01005867">
    <property type="protein sequence ID" value="NDV34836.1"/>
    <property type="molecule type" value="Transcribed_RNA"/>
</dbReference>
<evidence type="ECO:0000256" key="3">
    <source>
        <dbReference type="ARBA" id="ARBA00022679"/>
    </source>
</evidence>
<dbReference type="InterPro" id="IPR026113">
    <property type="entry name" value="METTL2/6/8-like"/>
</dbReference>
<dbReference type="SUPFAM" id="SSF53335">
    <property type="entry name" value="S-adenosyl-L-methionine-dependent methyltransferases"/>
    <property type="match status" value="1"/>
</dbReference>